<dbReference type="InterPro" id="IPR006581">
    <property type="entry name" value="VPS10"/>
</dbReference>
<dbReference type="GO" id="GO:0006623">
    <property type="term" value="P:protein targeting to vacuole"/>
    <property type="evidence" value="ECO:0007669"/>
    <property type="project" value="TreeGrafter"/>
</dbReference>
<evidence type="ECO:0000256" key="17">
    <source>
        <dbReference type="ARBA" id="ARBA00031354"/>
    </source>
</evidence>
<feature type="compositionally biased region" description="Polar residues" evidence="19">
    <location>
        <begin position="285"/>
        <end position="295"/>
    </location>
</feature>
<keyword evidence="8" id="KW-0677">Repeat</keyword>
<keyword evidence="9" id="KW-0653">Protein transport</keyword>
<evidence type="ECO:0000256" key="7">
    <source>
        <dbReference type="ARBA" id="ARBA00022729"/>
    </source>
</evidence>
<dbReference type="SUPFAM" id="SSF110296">
    <property type="entry name" value="Oligoxyloglucan reducing end-specific cellobiohydrolase"/>
    <property type="match status" value="3"/>
</dbReference>
<keyword evidence="5" id="KW-0813">Transport</keyword>
<comment type="similarity">
    <text evidence="3">Belongs to the VPS10-related sortilin family.</text>
</comment>
<dbReference type="Gene3D" id="2.130.10.10">
    <property type="entry name" value="YVTN repeat-like/Quinoprotein amine dehydrogenase"/>
    <property type="match status" value="1"/>
</dbReference>
<keyword evidence="12 20" id="KW-0472">Membrane</keyword>
<keyword evidence="10 20" id="KW-1133">Transmembrane helix</keyword>
<dbReference type="GO" id="GO:0006895">
    <property type="term" value="P:Golgi to endosome transport"/>
    <property type="evidence" value="ECO:0007669"/>
    <property type="project" value="TreeGrafter"/>
</dbReference>
<evidence type="ECO:0000256" key="16">
    <source>
        <dbReference type="ARBA" id="ARBA00031250"/>
    </source>
</evidence>
<name>A0A1V6PST7_9EURO</name>
<feature type="region of interest" description="Disordered" evidence="19">
    <location>
        <begin position="141"/>
        <end position="162"/>
    </location>
</feature>
<evidence type="ECO:0000256" key="11">
    <source>
        <dbReference type="ARBA" id="ARBA00023034"/>
    </source>
</evidence>
<evidence type="ECO:0000256" key="18">
    <source>
        <dbReference type="ARBA" id="ARBA00031902"/>
    </source>
</evidence>
<keyword evidence="6 20" id="KW-0812">Transmembrane</keyword>
<evidence type="ECO:0000313" key="22">
    <source>
        <dbReference type="EMBL" id="OQD80074.1"/>
    </source>
</evidence>
<evidence type="ECO:0000256" key="2">
    <source>
        <dbReference type="ARBA" id="ARBA00004488"/>
    </source>
</evidence>
<evidence type="ECO:0000256" key="10">
    <source>
        <dbReference type="ARBA" id="ARBA00022989"/>
    </source>
</evidence>
<feature type="transmembrane region" description="Helical" evidence="20">
    <location>
        <begin position="1973"/>
        <end position="1996"/>
    </location>
</feature>
<evidence type="ECO:0000256" key="12">
    <source>
        <dbReference type="ARBA" id="ARBA00023136"/>
    </source>
</evidence>
<feature type="domain" description="VPS10" evidence="21">
    <location>
        <begin position="1284"/>
        <end position="1913"/>
    </location>
</feature>
<evidence type="ECO:0000256" key="20">
    <source>
        <dbReference type="SAM" id="Phobius"/>
    </source>
</evidence>
<keyword evidence="14" id="KW-0325">Glycoprotein</keyword>
<dbReference type="SMART" id="SM00602">
    <property type="entry name" value="VPS10"/>
    <property type="match status" value="2"/>
</dbReference>
<dbReference type="GO" id="GO:0006896">
    <property type="term" value="P:Golgi to vacuole transport"/>
    <property type="evidence" value="ECO:0007669"/>
    <property type="project" value="TreeGrafter"/>
</dbReference>
<dbReference type="FunFam" id="3.30.60.270:FF:000005">
    <property type="entry name" value="Sortilin"/>
    <property type="match status" value="2"/>
</dbReference>
<dbReference type="InterPro" id="IPR031777">
    <property type="entry name" value="Sortilin_C"/>
</dbReference>
<feature type="region of interest" description="Disordered" evidence="19">
    <location>
        <begin position="424"/>
        <end position="459"/>
    </location>
</feature>
<feature type="transmembrane region" description="Helical" evidence="20">
    <location>
        <begin position="1924"/>
        <end position="1945"/>
    </location>
</feature>
<evidence type="ECO:0000256" key="5">
    <source>
        <dbReference type="ARBA" id="ARBA00022448"/>
    </source>
</evidence>
<dbReference type="GO" id="GO:0005829">
    <property type="term" value="C:cytosol"/>
    <property type="evidence" value="ECO:0007669"/>
    <property type="project" value="GOC"/>
</dbReference>
<evidence type="ECO:0000256" key="8">
    <source>
        <dbReference type="ARBA" id="ARBA00022737"/>
    </source>
</evidence>
<keyword evidence="11" id="KW-0333">Golgi apparatus</keyword>
<comment type="subcellular location">
    <subcellularLocation>
        <location evidence="1">Golgi apparatus</location>
        <location evidence="1">trans-Golgi network membrane</location>
        <topology evidence="1">Multi-pass membrane protein</topology>
    </subcellularLocation>
    <subcellularLocation>
        <location evidence="2">Prevacuolar compartment membrane</location>
        <topology evidence="2">Multi-pass membrane protein</topology>
    </subcellularLocation>
</comment>
<evidence type="ECO:0000313" key="23">
    <source>
        <dbReference type="Proteomes" id="UP000191672"/>
    </source>
</evidence>
<dbReference type="InterPro" id="IPR015943">
    <property type="entry name" value="WD40/YVTN_repeat-like_dom_sf"/>
</dbReference>
<keyword evidence="7" id="KW-0732">Signal</keyword>
<comment type="caution">
    <text evidence="22">The sequence shown here is derived from an EMBL/GenBank/DDBJ whole genome shotgun (WGS) entry which is preliminary data.</text>
</comment>
<sequence>MSAYSEEDFESLPPAVRRKFFSNVERLRIRLGQSDHGSPAFSTNYNGRARPNVRLGYTRRQGSLRRRGLEKRSPSPKKLRKPGSLQLAYLAAQADSQCFHALPAKIQQRLFSPEEQRRLRKAYRQSLIYDAADVAYRRDLGRPCTTTDSPSTESHPSESISIAQTSTAFWDSDSESDDEADPNMDPTFYDNFRWLDEDGDLDLSLDEYHAHVADAATRKKSHRPSFRRSLSFSTQLRRKQLEPIVPISARGLPPVSQSQPLTPLSNRSESRPGSRHRPFQHEPKSSTSSIDPSAQYYQDPDARLKLRVYLASPQKFDEAIEFGFPSLEQNNKKNVAPENSPRPTLVNQDFGTFFEDDDGTMVGSPGGSVHEALPSPTSIPSPRDVPRPSVESFIIQRRQSGLPGAKGVPQRLPGNREMTLKMTLTRPDLRTDSPTPSQSSKEDPLRLAELPPADRPQSIWDSDVDEQGMMKKILFLLRQFIHGSIDSDKARDKELSRQRPRSSVITFNFIRTLNCSSHLKLDFNPFLYDFVFPSYRLTPFSRNGPPEHPARIPSDAYTAPIMIPRWLLLVVSLLLALACQPVAAEANKPKVISHKLDSAPADLFYFHGTNTILYRDTKTRTAHVSFDGGDKWDKINGADDSMAGKAELIWKHPYDKNRAYILGQGGKHWITTDQAKTWSSFKVDVAPFASMRSFPLEFNGWDPKKVIFMGLGDCSLLGCMPVAYYTVDDFKTVKPLREPAFQCMWAASRPQFALDLEVSDSMGDRIICVVPALTGHFDHKIREVLIHSDNFFHDGPEGTASKLSDGQPLSGASVQIRSVTKYMVARLQSAGTAEQALYISDDTNVWHRAEFGKHRIEEDAYTLLESTNYSIQIDVQTTWHDNRMGSLWSSNSNGTYFTRNIEHTNQDLNGLVDFERVTDIQGITIVNTVKNWEEASKSDSKEKKLISSISFDDARTFQSLKADGDELHIHSMTTYVALREIPMPDHRMFSSPAPGLVMGVGNTGGHLKEYSEGDLYVSDTAGLTWRHALKGPHRFEFGDQGGVIVAVADGTKTKEVKFSIDHGKEWESFKLEDEIRPLYLITTPDSTSLKFVLVGISADDKIIMYSIDFDNLHERQCGSGDLEEWTARLNEKGEADCLMGHKQFYYRRKANADCFIKKEFTISAPEFKPCKCSAEDFECDYNFVRSEDRKECVPAVSLTPPAGKCKDSDDKYMGPSGWRLIPGNACIRDGGEDLEREVERSCSNVTAPIVADGKPRAGKPHSISAKETVYFYLERQASNSGDDETLMMLTDKFELFKSHDHGRTWEKAIKDHDVKIMEMVQHPYFSDAAFFLTDKKKIYYTINHGKSFHSFEAPSTPTKEPLIPLRFNEKYQDTLIWIGNESCEGKNCRSEAYITDKRGASWDPMLIGVGKCDFAFQEGRENSTKLILCEQYEKEETANNRQLVISDDNFSTKKTLFENIAHYGTKDKFIVTAWYSGNQNMYLNASVSVDGRTFADAHFPFNIDVPSYTILPSSPHALFLIVEVFKAEGRSYGSLVKSNSNGTYFVSSLEAVNVNDRGNADFEKMEGLEGVLLANVVANKDEVKAKGAGKKVRSQITHNDGGQWMLLAPPSKGVDGKKFGCSVTEGKGTEQCALHLHLYTERRDDRDTLDSGSAIGLMLAQGNVGEYLGKKEESDTFLTRDGGITWTQVSKGRYQWEYGAAGSVIVLVKDQQATKVVHYSLDEGATWNEFQFSDAEMVIDDISTVPSDTSKNFLLWGTDPKTSGKRVSIPLDFSAIWSRDCKDDENDFEIWTPSHPLQEENCLFGHVEQYHRKKPTAECWNPWRTPHIHSIGRNCTCTRADFECDYNYEIQNDGSCGLVPGLPKPDHSAQCKEDPEMVQYWEPTGYRRIPQTTCEGGFLLDQDVSHACPNKEDEYNKQHGISGVGLFFAIVTPIAVAAGIGYYVYTHWDGKFGQIRLGEGGSVSSSWLSRDSVLVAVPVAIIAGVVAVGQSLPLLAKSLWRTASGWFRSSGRGYQRPYSTRGSFAARRGDYAHVVDDEDELLGADDFDEDEEA</sequence>
<dbReference type="STRING" id="416450.A0A1V6PST7"/>
<feature type="compositionally biased region" description="Basic residues" evidence="19">
    <location>
        <begin position="62"/>
        <end position="81"/>
    </location>
</feature>
<evidence type="ECO:0000256" key="19">
    <source>
        <dbReference type="SAM" id="MobiDB-lite"/>
    </source>
</evidence>
<dbReference type="GO" id="GO:0016020">
    <property type="term" value="C:membrane"/>
    <property type="evidence" value="ECO:0007669"/>
    <property type="project" value="InterPro"/>
</dbReference>
<feature type="region of interest" description="Disordered" evidence="19">
    <location>
        <begin position="35"/>
        <end position="82"/>
    </location>
</feature>
<dbReference type="EMBL" id="MDYN01000039">
    <property type="protein sequence ID" value="OQD80074.1"/>
    <property type="molecule type" value="Genomic_DNA"/>
</dbReference>
<dbReference type="PANTHER" id="PTHR12106:SF27">
    <property type="entry name" value="SORTILIN-RELATED RECEPTOR"/>
    <property type="match status" value="1"/>
</dbReference>
<dbReference type="PANTHER" id="PTHR12106">
    <property type="entry name" value="SORTILIN RELATED"/>
    <property type="match status" value="1"/>
</dbReference>
<feature type="compositionally biased region" description="Polar residues" evidence="19">
    <location>
        <begin position="255"/>
        <end position="267"/>
    </location>
</feature>
<dbReference type="GO" id="GO:0005794">
    <property type="term" value="C:Golgi apparatus"/>
    <property type="evidence" value="ECO:0007669"/>
    <property type="project" value="UniProtKB-SubCell"/>
</dbReference>
<dbReference type="Gene3D" id="3.30.60.270">
    <property type="match status" value="2"/>
</dbReference>
<dbReference type="InterPro" id="IPR050310">
    <property type="entry name" value="VPS10-sortilin"/>
</dbReference>
<keyword evidence="23" id="KW-1185">Reference proteome</keyword>
<dbReference type="InterPro" id="IPR031778">
    <property type="entry name" value="Sortilin_N"/>
</dbReference>
<reference evidence="23" key="1">
    <citation type="journal article" date="2017" name="Nat. Microbiol.">
        <title>Global analysis of biosynthetic gene clusters reveals vast potential of secondary metabolite production in Penicillium species.</title>
        <authorList>
            <person name="Nielsen J.C."/>
            <person name="Grijseels S."/>
            <person name="Prigent S."/>
            <person name="Ji B."/>
            <person name="Dainat J."/>
            <person name="Nielsen K.F."/>
            <person name="Frisvad J.C."/>
            <person name="Workman M."/>
            <person name="Nielsen J."/>
        </authorList>
    </citation>
    <scope>NUCLEOTIDE SEQUENCE [LARGE SCALE GENOMIC DNA]</scope>
    <source>
        <strain evidence="23">IBT 31811</strain>
    </source>
</reference>
<feature type="domain" description="VPS10" evidence="21">
    <location>
        <begin position="610"/>
        <end position="1247"/>
    </location>
</feature>
<gene>
    <name evidence="22" type="ORF">PENANT_c039G09717</name>
</gene>
<feature type="region of interest" description="Disordered" evidence="19">
    <location>
        <begin position="244"/>
        <end position="295"/>
    </location>
</feature>
<evidence type="ECO:0000256" key="3">
    <source>
        <dbReference type="ARBA" id="ARBA00008251"/>
    </source>
</evidence>
<evidence type="ECO:0000256" key="13">
    <source>
        <dbReference type="ARBA" id="ARBA00023170"/>
    </source>
</evidence>
<protein>
    <recommendedName>
        <fullName evidence="4">Vacuolar protein sorting/targeting protein 10</fullName>
    </recommendedName>
    <alternativeName>
        <fullName evidence="17">Carboxypeptidase Y receptor</fullName>
    </alternativeName>
    <alternativeName>
        <fullName evidence="16 18">Sortilin VPS10</fullName>
    </alternativeName>
</protein>
<dbReference type="Pfam" id="PF15901">
    <property type="entry name" value="Sortilin_C"/>
    <property type="match status" value="2"/>
</dbReference>
<evidence type="ECO:0000259" key="21">
    <source>
        <dbReference type="SMART" id="SM00602"/>
    </source>
</evidence>
<dbReference type="Proteomes" id="UP000191672">
    <property type="component" value="Unassembled WGS sequence"/>
</dbReference>
<evidence type="ECO:0000256" key="6">
    <source>
        <dbReference type="ARBA" id="ARBA00022692"/>
    </source>
</evidence>
<accession>A0A1V6PST7</accession>
<evidence type="ECO:0000256" key="9">
    <source>
        <dbReference type="ARBA" id="ARBA00022927"/>
    </source>
</evidence>
<proteinExistence type="inferred from homology"/>
<keyword evidence="13" id="KW-0675">Receptor</keyword>
<organism evidence="22 23">
    <name type="scientific">Penicillium antarcticum</name>
    <dbReference type="NCBI Taxonomy" id="416450"/>
    <lineage>
        <taxon>Eukaryota</taxon>
        <taxon>Fungi</taxon>
        <taxon>Dikarya</taxon>
        <taxon>Ascomycota</taxon>
        <taxon>Pezizomycotina</taxon>
        <taxon>Eurotiomycetes</taxon>
        <taxon>Eurotiomycetidae</taxon>
        <taxon>Eurotiales</taxon>
        <taxon>Aspergillaceae</taxon>
        <taxon>Penicillium</taxon>
    </lineage>
</organism>
<dbReference type="Gene3D" id="2.10.70.80">
    <property type="match status" value="2"/>
</dbReference>
<comment type="function">
    <text evidence="15">Functions as a sorting receptor in the Golgi compartment required for the intracellular sorting and delivery of soluble vacuolar proteins, like carboxypeptidase Y (CPY) and proteinase A. Executes multiple rounds of sorting by cycling between the late Golgi and a prevacuolar endosome-like compartment.</text>
</comment>
<evidence type="ECO:0000256" key="15">
    <source>
        <dbReference type="ARBA" id="ARBA00025569"/>
    </source>
</evidence>
<dbReference type="Pfam" id="PF15902">
    <property type="entry name" value="Sortilin-Vps10"/>
    <property type="match status" value="2"/>
</dbReference>
<evidence type="ECO:0000256" key="4">
    <source>
        <dbReference type="ARBA" id="ARBA00015369"/>
    </source>
</evidence>
<evidence type="ECO:0000256" key="1">
    <source>
        <dbReference type="ARBA" id="ARBA00004166"/>
    </source>
</evidence>
<feature type="compositionally biased region" description="Polar residues" evidence="19">
    <location>
        <begin position="144"/>
        <end position="162"/>
    </location>
</feature>
<evidence type="ECO:0000256" key="14">
    <source>
        <dbReference type="ARBA" id="ARBA00023180"/>
    </source>
</evidence>